<organism evidence="2 3">
    <name type="scientific">Camelus dromedarius</name>
    <name type="common">Dromedary</name>
    <name type="synonym">Arabian camel</name>
    <dbReference type="NCBI Taxonomy" id="9838"/>
    <lineage>
        <taxon>Eukaryota</taxon>
        <taxon>Metazoa</taxon>
        <taxon>Chordata</taxon>
        <taxon>Craniata</taxon>
        <taxon>Vertebrata</taxon>
        <taxon>Euteleostomi</taxon>
        <taxon>Mammalia</taxon>
        <taxon>Eutheria</taxon>
        <taxon>Laurasiatheria</taxon>
        <taxon>Artiodactyla</taxon>
        <taxon>Tylopoda</taxon>
        <taxon>Camelidae</taxon>
        <taxon>Camelus</taxon>
    </lineage>
</organism>
<sequence>MEKSEDLVSVPSRNQGLAHRFRGSVAEFWDRAWHKRFQSHLEDKAAGPQAESPHLHHPLEFTPKREETGEYCPPGNRRTWQSEDLSFSPGSLPRSCVTLRWKALGESLSLSGLRFPSLQKSLGLQAWAQDSDALNPFLETLTWGAGPSQKQGPGLLPNTPERDSSRVRMCRPPPGVLHFPTLNPEGPGGRIQLPQEEKEIQRWECWACVSLPPWLQIQVGLAARVSWPLCSTPTKPFPCFPPRETGPRHALASPRCLPRSCTHPSRTC</sequence>
<feature type="region of interest" description="Disordered" evidence="1">
    <location>
        <begin position="144"/>
        <end position="166"/>
    </location>
</feature>
<protein>
    <submittedName>
        <fullName evidence="2">Uncharacterized protein</fullName>
    </submittedName>
</protein>
<dbReference type="EMBL" id="JWIN03000016">
    <property type="protein sequence ID" value="KAB1266462.1"/>
    <property type="molecule type" value="Genomic_DNA"/>
</dbReference>
<accession>A0A5N4D5V7</accession>
<proteinExistence type="predicted"/>
<evidence type="ECO:0000313" key="2">
    <source>
        <dbReference type="EMBL" id="KAB1266462.1"/>
    </source>
</evidence>
<reference evidence="2 3" key="1">
    <citation type="journal article" date="2019" name="Mol. Ecol. Resour.">
        <title>Improving Illumina assemblies with Hi-C and long reads: an example with the North African dromedary.</title>
        <authorList>
            <person name="Elbers J.P."/>
            <person name="Rogers M.F."/>
            <person name="Perelman P.L."/>
            <person name="Proskuryakova A.A."/>
            <person name="Serdyukova N.A."/>
            <person name="Johnson W.E."/>
            <person name="Horin P."/>
            <person name="Corander J."/>
            <person name="Murphy D."/>
            <person name="Burger P.A."/>
        </authorList>
    </citation>
    <scope>NUCLEOTIDE SEQUENCE [LARGE SCALE GENOMIC DNA]</scope>
    <source>
        <strain evidence="2">Drom800</strain>
        <tissue evidence="2">Blood</tissue>
    </source>
</reference>
<name>A0A5N4D5V7_CAMDR</name>
<dbReference type="Proteomes" id="UP000299084">
    <property type="component" value="Unassembled WGS sequence"/>
</dbReference>
<comment type="caution">
    <text evidence="2">The sequence shown here is derived from an EMBL/GenBank/DDBJ whole genome shotgun (WGS) entry which is preliminary data.</text>
</comment>
<evidence type="ECO:0000313" key="3">
    <source>
        <dbReference type="Proteomes" id="UP000299084"/>
    </source>
</evidence>
<gene>
    <name evidence="2" type="ORF">Cadr_000019438</name>
</gene>
<evidence type="ECO:0000256" key="1">
    <source>
        <dbReference type="SAM" id="MobiDB-lite"/>
    </source>
</evidence>
<keyword evidence="3" id="KW-1185">Reference proteome</keyword>
<dbReference type="AlphaFoldDB" id="A0A5N4D5V7"/>